<keyword evidence="2" id="KW-1185">Reference proteome</keyword>
<dbReference type="Proteomes" id="UP001321473">
    <property type="component" value="Unassembled WGS sequence"/>
</dbReference>
<evidence type="ECO:0000313" key="2">
    <source>
        <dbReference type="Proteomes" id="UP001321473"/>
    </source>
</evidence>
<organism evidence="1 2">
    <name type="scientific">Amblyomma americanum</name>
    <name type="common">Lone star tick</name>
    <dbReference type="NCBI Taxonomy" id="6943"/>
    <lineage>
        <taxon>Eukaryota</taxon>
        <taxon>Metazoa</taxon>
        <taxon>Ecdysozoa</taxon>
        <taxon>Arthropoda</taxon>
        <taxon>Chelicerata</taxon>
        <taxon>Arachnida</taxon>
        <taxon>Acari</taxon>
        <taxon>Parasitiformes</taxon>
        <taxon>Ixodida</taxon>
        <taxon>Ixodoidea</taxon>
        <taxon>Ixodidae</taxon>
        <taxon>Amblyomminae</taxon>
        <taxon>Amblyomma</taxon>
    </lineage>
</organism>
<comment type="caution">
    <text evidence="1">The sequence shown here is derived from an EMBL/GenBank/DDBJ whole genome shotgun (WGS) entry which is preliminary data.</text>
</comment>
<evidence type="ECO:0000313" key="1">
    <source>
        <dbReference type="EMBL" id="KAK8771922.1"/>
    </source>
</evidence>
<accession>A0AAQ4EBF6</accession>
<proteinExistence type="predicted"/>
<dbReference type="EMBL" id="JARKHS020019104">
    <property type="protein sequence ID" value="KAK8771922.1"/>
    <property type="molecule type" value="Genomic_DNA"/>
</dbReference>
<gene>
    <name evidence="1" type="ORF">V5799_024834</name>
</gene>
<dbReference type="AlphaFoldDB" id="A0AAQ4EBF6"/>
<protein>
    <submittedName>
        <fullName evidence="1">Uncharacterized protein</fullName>
    </submittedName>
</protein>
<sequence length="76" mass="8455">MRFHLYSVLDDLLLDALSLEEIEDIYALNAQEEEARQSLGCPCRRGPSKKLLGFHQWDGLTHLSAVSRATGARLGA</sequence>
<name>A0AAQ4EBF6_AMBAM</name>
<reference evidence="1 2" key="1">
    <citation type="journal article" date="2023" name="Arcadia Sci">
        <title>De novo assembly of a long-read Amblyomma americanum tick genome.</title>
        <authorList>
            <person name="Chou S."/>
            <person name="Poskanzer K.E."/>
            <person name="Rollins M."/>
            <person name="Thuy-Boun P.S."/>
        </authorList>
    </citation>
    <scope>NUCLEOTIDE SEQUENCE [LARGE SCALE GENOMIC DNA]</scope>
    <source>
        <strain evidence="1">F_SG_1</strain>
        <tissue evidence="1">Salivary glands</tissue>
    </source>
</reference>